<name>A0A218VXQ1_PUNGR</name>
<evidence type="ECO:0000259" key="5">
    <source>
        <dbReference type="Pfam" id="PF12972"/>
    </source>
</evidence>
<dbReference type="GO" id="GO:0016787">
    <property type="term" value="F:hydrolase activity"/>
    <property type="evidence" value="ECO:0007669"/>
    <property type="project" value="UniProtKB-KW"/>
</dbReference>
<dbReference type="PANTHER" id="PTHR12872">
    <property type="entry name" value="ALPHA-N-ACETYLGLUCOSAMINIDASE"/>
    <property type="match status" value="1"/>
</dbReference>
<gene>
    <name evidence="6" type="ORF">CDL15_Pgr008957</name>
</gene>
<sequence>MDRLPFPAIPLLLALLFATSHSSTVGVGYISRLLETQGRERAPAAVQVAAAKGVLRRLLPSHHSSFEFEIISKEACGGDYCFVIGNHPAYGGRGTPDILISGVTGVEVLAGLHWYLKHWCSSHVSWDKTGGMQLQSLPQSGFFPRVQDTGIVIQRPVPWNYYQNAVTSSLLPAFSGNVPAALKDKFPSAKISRLGNWFTVESNPRWCCTYLLDATDPLFVDIGRAFTEEQLKEYGWTSHIYNCDTFDENTPPIDDPEYISSLGAAIFSGMQGGDADAVWLMQGWLFSYDPFWRPPQMKALLHSVPLGRLVVLDLFAEVKPIWVTSEQFYGVPYIWKLSNPHSIAGITYRCMLHNFAGNIEMYGALDAVASGPVEARRSINSTMVGVGMSMEGIEQNPVVYDLMSEMAFQLDKVDAKMWIDRYSERRYGSSVPSVKEAWKILYHTVYNCTDGAYDKNRDVIVAFPDVNPYSISVPNRSYHRPLSRWAILREKSASFDQPHLWYSTSEVIHALELFLECGDKLQESSAYRYDLVDLTRQALAKYANQLFLQIIEDYQVKDAYGVAFKSQKFLDLVDDMDELLACHEGFLLGPWLESAKQLAEDEEQKIQYEWNARTQITMWFDNTEEEASLLRDYGNKYWNGLLRDYYGPRAALYFKHLMESLDKGVEFRLKKWRTEWVKLTNDWQNGRNLYAIENKRNALYMSRWLYEKYLRAPGTYDQFAVAAASS</sequence>
<protein>
    <recommendedName>
        <fullName evidence="8">Alpha-N-acetylglucosaminidase</fullName>
    </recommendedName>
</protein>
<feature type="chain" id="PRO_5012736194" description="Alpha-N-acetylglucosaminidase" evidence="2">
    <location>
        <begin position="23"/>
        <end position="726"/>
    </location>
</feature>
<dbReference type="InterPro" id="IPR024733">
    <property type="entry name" value="NAGLU_tim-barrel"/>
</dbReference>
<feature type="domain" description="Alpha-N-acetylglucosaminidase C-terminal" evidence="5">
    <location>
        <begin position="418"/>
        <end position="708"/>
    </location>
</feature>
<dbReference type="AlphaFoldDB" id="A0A218VXQ1"/>
<dbReference type="Pfam" id="PF12972">
    <property type="entry name" value="NAGLU_C"/>
    <property type="match status" value="1"/>
</dbReference>
<dbReference type="InterPro" id="IPR029018">
    <property type="entry name" value="Hex-like_dom2"/>
</dbReference>
<evidence type="ECO:0000256" key="2">
    <source>
        <dbReference type="SAM" id="SignalP"/>
    </source>
</evidence>
<feature type="domain" description="Alpha-N-acetylglucosaminidase tim-barrel" evidence="3">
    <location>
        <begin position="169"/>
        <end position="409"/>
    </location>
</feature>
<keyword evidence="2" id="KW-0732">Signal</keyword>
<accession>A0A218VXQ1</accession>
<evidence type="ECO:0000313" key="6">
    <source>
        <dbReference type="EMBL" id="OWM65367.1"/>
    </source>
</evidence>
<feature type="signal peptide" evidence="2">
    <location>
        <begin position="1"/>
        <end position="22"/>
    </location>
</feature>
<feature type="domain" description="Alpha-N-acetylglucosaminidase N-terminal" evidence="4">
    <location>
        <begin position="49"/>
        <end position="140"/>
    </location>
</feature>
<dbReference type="Proteomes" id="UP000197138">
    <property type="component" value="Unassembled WGS sequence"/>
</dbReference>
<dbReference type="Pfam" id="PF12971">
    <property type="entry name" value="NAGLU_N"/>
    <property type="match status" value="1"/>
</dbReference>
<dbReference type="EMBL" id="MTKT01005615">
    <property type="protein sequence ID" value="OWM65367.1"/>
    <property type="molecule type" value="Genomic_DNA"/>
</dbReference>
<evidence type="ECO:0008006" key="8">
    <source>
        <dbReference type="Google" id="ProtNLM"/>
    </source>
</evidence>
<dbReference type="Pfam" id="PF05089">
    <property type="entry name" value="NAGLU"/>
    <property type="match status" value="1"/>
</dbReference>
<comment type="caution">
    <text evidence="6">The sequence shown here is derived from an EMBL/GenBank/DDBJ whole genome shotgun (WGS) entry which is preliminary data.</text>
</comment>
<dbReference type="Gene3D" id="3.20.20.80">
    <property type="entry name" value="Glycosidases"/>
    <property type="match status" value="1"/>
</dbReference>
<dbReference type="InterPro" id="IPR024240">
    <property type="entry name" value="NAGLU_N"/>
</dbReference>
<dbReference type="InterPro" id="IPR007781">
    <property type="entry name" value="NAGLU"/>
</dbReference>
<dbReference type="InterPro" id="IPR024732">
    <property type="entry name" value="NAGLU_C"/>
</dbReference>
<proteinExistence type="predicted"/>
<organism evidence="6 7">
    <name type="scientific">Punica granatum</name>
    <name type="common">Pomegranate</name>
    <dbReference type="NCBI Taxonomy" id="22663"/>
    <lineage>
        <taxon>Eukaryota</taxon>
        <taxon>Viridiplantae</taxon>
        <taxon>Streptophyta</taxon>
        <taxon>Embryophyta</taxon>
        <taxon>Tracheophyta</taxon>
        <taxon>Spermatophyta</taxon>
        <taxon>Magnoliopsida</taxon>
        <taxon>eudicotyledons</taxon>
        <taxon>Gunneridae</taxon>
        <taxon>Pentapetalae</taxon>
        <taxon>rosids</taxon>
        <taxon>malvids</taxon>
        <taxon>Myrtales</taxon>
        <taxon>Lythraceae</taxon>
        <taxon>Punica</taxon>
    </lineage>
</organism>
<evidence type="ECO:0000256" key="1">
    <source>
        <dbReference type="ARBA" id="ARBA00022801"/>
    </source>
</evidence>
<keyword evidence="1" id="KW-0378">Hydrolase</keyword>
<evidence type="ECO:0000259" key="4">
    <source>
        <dbReference type="Pfam" id="PF12971"/>
    </source>
</evidence>
<evidence type="ECO:0000313" key="7">
    <source>
        <dbReference type="Proteomes" id="UP000197138"/>
    </source>
</evidence>
<dbReference type="Gene3D" id="3.30.379.10">
    <property type="entry name" value="Chitobiase/beta-hexosaminidase domain 2-like"/>
    <property type="match status" value="1"/>
</dbReference>
<reference evidence="7" key="1">
    <citation type="journal article" date="2017" name="Plant J.">
        <title>The pomegranate (Punica granatum L.) genome and the genomics of punicalagin biosynthesis.</title>
        <authorList>
            <person name="Qin G."/>
            <person name="Xu C."/>
            <person name="Ming R."/>
            <person name="Tang H."/>
            <person name="Guyot R."/>
            <person name="Kramer E.M."/>
            <person name="Hu Y."/>
            <person name="Yi X."/>
            <person name="Qi Y."/>
            <person name="Xu X."/>
            <person name="Gao Z."/>
            <person name="Pan H."/>
            <person name="Jian J."/>
            <person name="Tian Y."/>
            <person name="Yue Z."/>
            <person name="Xu Y."/>
        </authorList>
    </citation>
    <scope>NUCLEOTIDE SEQUENCE [LARGE SCALE GENOMIC DNA]</scope>
    <source>
        <strain evidence="7">cv. Dabenzi</strain>
    </source>
</reference>
<dbReference type="Gene3D" id="1.20.120.670">
    <property type="entry name" value="N-acetyl-b-d-glucoasminidase"/>
    <property type="match status" value="1"/>
</dbReference>
<dbReference type="PANTHER" id="PTHR12872:SF3">
    <property type="entry name" value="ALPHA-N-ACETYLGLUCOSAMINIDASE"/>
    <property type="match status" value="1"/>
</dbReference>
<evidence type="ECO:0000259" key="3">
    <source>
        <dbReference type="Pfam" id="PF05089"/>
    </source>
</evidence>